<feature type="region of interest" description="Disordered" evidence="1">
    <location>
        <begin position="1"/>
        <end position="73"/>
    </location>
</feature>
<organism evidence="2 3">
    <name type="scientific">Apatococcus fuscideae</name>
    <dbReference type="NCBI Taxonomy" id="2026836"/>
    <lineage>
        <taxon>Eukaryota</taxon>
        <taxon>Viridiplantae</taxon>
        <taxon>Chlorophyta</taxon>
        <taxon>core chlorophytes</taxon>
        <taxon>Trebouxiophyceae</taxon>
        <taxon>Chlorellales</taxon>
        <taxon>Chlorellaceae</taxon>
        <taxon>Apatococcus</taxon>
    </lineage>
</organism>
<evidence type="ECO:0000256" key="1">
    <source>
        <dbReference type="SAM" id="MobiDB-lite"/>
    </source>
</evidence>
<feature type="compositionally biased region" description="Low complexity" evidence="1">
    <location>
        <begin position="17"/>
        <end position="43"/>
    </location>
</feature>
<dbReference type="EMBL" id="JALJOV010001411">
    <property type="protein sequence ID" value="KAK9848250.1"/>
    <property type="molecule type" value="Genomic_DNA"/>
</dbReference>
<feature type="compositionally biased region" description="Pro residues" evidence="1">
    <location>
        <begin position="1"/>
        <end position="16"/>
    </location>
</feature>
<proteinExistence type="predicted"/>
<feature type="region of interest" description="Disordered" evidence="1">
    <location>
        <begin position="148"/>
        <end position="274"/>
    </location>
</feature>
<sequence>MMGRPHLPPGGPPPASPGAQRGRPLAKGPLSPQNRQSSRSSSRPPEPPAWYPGEGQAFSPPAGGPIPMGPVPMQGPTQMGYGWVPGNGMPPPQHGYPMMPGQPPMMFMGPRGPFAPGPGQAYMVPGYGLVMPHPMQVAMAQGRGPPMFPQPGMMGPPGHPGMPHPGAMQLPMGDPRMQGMEGPGAMPGGPPDPRFELQGMPPGQQGPPLPLHQDQGPPRGPPIGPPPGTFGLEQPPSSSPPRGPKVPNGGPPKAQTTAHQRGSGRLPENAGRSE</sequence>
<name>A0AAW1SLT4_9CHLO</name>
<evidence type="ECO:0000313" key="2">
    <source>
        <dbReference type="EMBL" id="KAK9848250.1"/>
    </source>
</evidence>
<protein>
    <submittedName>
        <fullName evidence="2">Uncharacterized protein</fullName>
    </submittedName>
</protein>
<comment type="caution">
    <text evidence="2">The sequence shown here is derived from an EMBL/GenBank/DDBJ whole genome shotgun (WGS) entry which is preliminary data.</text>
</comment>
<keyword evidence="3" id="KW-1185">Reference proteome</keyword>
<evidence type="ECO:0000313" key="3">
    <source>
        <dbReference type="Proteomes" id="UP001485043"/>
    </source>
</evidence>
<dbReference type="Proteomes" id="UP001485043">
    <property type="component" value="Unassembled WGS sequence"/>
</dbReference>
<reference evidence="2 3" key="1">
    <citation type="journal article" date="2024" name="Nat. Commun.">
        <title>Phylogenomics reveals the evolutionary origins of lichenization in chlorophyte algae.</title>
        <authorList>
            <person name="Puginier C."/>
            <person name="Libourel C."/>
            <person name="Otte J."/>
            <person name="Skaloud P."/>
            <person name="Haon M."/>
            <person name="Grisel S."/>
            <person name="Petersen M."/>
            <person name="Berrin J.G."/>
            <person name="Delaux P.M."/>
            <person name="Dal Grande F."/>
            <person name="Keller J."/>
        </authorList>
    </citation>
    <scope>NUCLEOTIDE SEQUENCE [LARGE SCALE GENOMIC DNA]</scope>
    <source>
        <strain evidence="2 3">SAG 2523</strain>
    </source>
</reference>
<dbReference type="AlphaFoldDB" id="A0AAW1SLT4"/>
<accession>A0AAW1SLT4</accession>
<feature type="compositionally biased region" description="Pro residues" evidence="1">
    <location>
        <begin position="218"/>
        <end position="228"/>
    </location>
</feature>
<gene>
    <name evidence="2" type="ORF">WJX84_009113</name>
</gene>